<comment type="caution">
    <text evidence="1">The sequence shown here is derived from an EMBL/GenBank/DDBJ whole genome shotgun (WGS) entry which is preliminary data.</text>
</comment>
<accession>A0ACC0GIB8</accession>
<organism evidence="1 2">
    <name type="scientific">Camellia lanceoleosa</name>
    <dbReference type="NCBI Taxonomy" id="1840588"/>
    <lineage>
        <taxon>Eukaryota</taxon>
        <taxon>Viridiplantae</taxon>
        <taxon>Streptophyta</taxon>
        <taxon>Embryophyta</taxon>
        <taxon>Tracheophyta</taxon>
        <taxon>Spermatophyta</taxon>
        <taxon>Magnoliopsida</taxon>
        <taxon>eudicotyledons</taxon>
        <taxon>Gunneridae</taxon>
        <taxon>Pentapetalae</taxon>
        <taxon>asterids</taxon>
        <taxon>Ericales</taxon>
        <taxon>Theaceae</taxon>
        <taxon>Camellia</taxon>
    </lineage>
</organism>
<reference evidence="1 2" key="1">
    <citation type="journal article" date="2022" name="Plant J.">
        <title>Chromosome-level genome of Camellia lanceoleosa provides a valuable resource for understanding genome evolution and self-incompatibility.</title>
        <authorList>
            <person name="Gong W."/>
            <person name="Xiao S."/>
            <person name="Wang L."/>
            <person name="Liao Z."/>
            <person name="Chang Y."/>
            <person name="Mo W."/>
            <person name="Hu G."/>
            <person name="Li W."/>
            <person name="Zhao G."/>
            <person name="Zhu H."/>
            <person name="Hu X."/>
            <person name="Ji K."/>
            <person name="Xiang X."/>
            <person name="Song Q."/>
            <person name="Yuan D."/>
            <person name="Jin S."/>
            <person name="Zhang L."/>
        </authorList>
    </citation>
    <scope>NUCLEOTIDE SEQUENCE [LARGE SCALE GENOMIC DNA]</scope>
    <source>
        <strain evidence="1">SQ_2022a</strain>
    </source>
</reference>
<dbReference type="Proteomes" id="UP001060215">
    <property type="component" value="Chromosome 8"/>
</dbReference>
<proteinExistence type="predicted"/>
<dbReference type="EMBL" id="CM045765">
    <property type="protein sequence ID" value="KAI8000589.1"/>
    <property type="molecule type" value="Genomic_DNA"/>
</dbReference>
<sequence length="496" mass="55562">MEGDGVTTTSAAVAVAIPTPQPHDPDFSPVGSPEIADHHFEDIEEEEEEEIAPHASADQKPHQTPTLTDDLRDKIIKQATNLSLSLSLSIFIFTCAYTSVEYYFSDENLPNDKFLMNYVTKDVEGFVPIAVIASFRKMKRLTHNSSLIVAALKQSSFLVVSSNSKVRRLLPFPVAEVMDPKLCTVLVENLPEDHSTENIQRIFGEAGNIKNICIRDPHVIIEPKKRTIAEKLLSGKVVNSKHHSHSIFCSYVLVEYETVEAAEKAVAMLNDEQDWRYGMRVKLLKKRAVKHGQKNKGSRRADSEKNNNVHASDPAGDEENHYSSEHHDDTHTMKRMGTIYQRRKMVTRVETEDGERDRDIVAPMGRSRRKVREPKEENVTLGPTVREGEHVFGVAHIFASFNDTFIHVTDLSGRETLVRITGGMKVKADRDESSPYAAMLAAQDVSQRCKELGINALHIKLRATGGNKTKTPGPEDVTPIPTDSTRRKGGRRGRRL</sequence>
<protein>
    <submittedName>
        <fullName evidence="1">Uncharacterized protein</fullName>
    </submittedName>
</protein>
<evidence type="ECO:0000313" key="2">
    <source>
        <dbReference type="Proteomes" id="UP001060215"/>
    </source>
</evidence>
<keyword evidence="2" id="KW-1185">Reference proteome</keyword>
<name>A0ACC0GIB8_9ERIC</name>
<gene>
    <name evidence="1" type="ORF">LOK49_LG09G02241</name>
</gene>
<evidence type="ECO:0000313" key="1">
    <source>
        <dbReference type="EMBL" id="KAI8000589.1"/>
    </source>
</evidence>